<reference evidence="17 18" key="1">
    <citation type="journal article" date="2018" name="Mol. Biol. Evol.">
        <title>Broad Genomic Sampling Reveals a Smut Pathogenic Ancestry of the Fungal Clade Ustilaginomycotina.</title>
        <authorList>
            <person name="Kijpornyongpan T."/>
            <person name="Mondo S.J."/>
            <person name="Barry K."/>
            <person name="Sandor L."/>
            <person name="Lee J."/>
            <person name="Lipzen A."/>
            <person name="Pangilinan J."/>
            <person name="LaButti K."/>
            <person name="Hainaut M."/>
            <person name="Henrissat B."/>
            <person name="Grigoriev I.V."/>
            <person name="Spatafora J.W."/>
            <person name="Aime M.C."/>
        </authorList>
    </citation>
    <scope>NUCLEOTIDE SEQUENCE [LARGE SCALE GENOMIC DNA]</scope>
    <source>
        <strain evidence="17 18">MCA 4718</strain>
    </source>
</reference>
<dbReference type="InterPro" id="IPR011051">
    <property type="entry name" value="RmlC_Cupin_sf"/>
</dbReference>
<keyword evidence="8 10" id="KW-0862">Zinc</keyword>
<feature type="domain" description="Phosphomannose isomerase type I C-terminal" evidence="14">
    <location>
        <begin position="411"/>
        <end position="457"/>
    </location>
</feature>
<gene>
    <name evidence="17" type="ORF">BCV69DRAFT_79531</name>
</gene>
<dbReference type="RefSeq" id="XP_025345402.1">
    <property type="nucleotide sequence ID" value="XM_025495537.1"/>
</dbReference>
<dbReference type="STRING" id="1684307.A0A316TYC9"/>
<evidence type="ECO:0000256" key="4">
    <source>
        <dbReference type="ARBA" id="ARBA00010772"/>
    </source>
</evidence>
<evidence type="ECO:0000256" key="8">
    <source>
        <dbReference type="ARBA" id="ARBA00022833"/>
    </source>
</evidence>
<dbReference type="Gene3D" id="2.60.120.10">
    <property type="entry name" value="Jelly Rolls"/>
    <property type="match status" value="2"/>
</dbReference>
<evidence type="ECO:0000256" key="11">
    <source>
        <dbReference type="RuleBase" id="RU004189"/>
    </source>
</evidence>
<dbReference type="InterPro" id="IPR046456">
    <property type="entry name" value="PMI_typeI_C"/>
</dbReference>
<evidence type="ECO:0000256" key="2">
    <source>
        <dbReference type="ARBA" id="ARBA00002564"/>
    </source>
</evidence>
<comment type="cofactor">
    <cofactor evidence="10">
        <name>Zn(2+)</name>
        <dbReference type="ChEBI" id="CHEBI:29105"/>
    </cofactor>
    <text evidence="10">Binds 1 zinc ion per subunit.</text>
</comment>
<sequence length="525" mass="56304">MPTSISSSKSAYGPSGPFGRAFQIAPGVQNYDWGITGKNGSLVAVYGQATEQLEMKVEDDKPYAELWMGTHPTLPSTIIPPPGSSSSSSNGSSSAVTLSSYLNEYPALLGQKVVDRYGTGLTRNGGKKSSDGKQEDVGALPFLFKVLSAGKALSIQAHPDKELAKKLHSEKPKSYKDDNHKPEMAIALTPFEGFCGFRPLQEIVHFLEVVPELRELVRPSDDFLAQVGKVADSNSESSSEEERKKYLRQIFSPLMKADSSNVEKQASALVERYSSALSSSSSLEVPTALAKLVCKLNSQFPGDVGIFCSFILNVVHLHPGQAMFLGANEPHAYIQGNIIECMAASDNVVRAGLTPKERDVDVLVDMLTYSHAGPEKQLLRPREFLPLEGSETYSLYSSEEDKEGGGKEVPSLLYDPPIEEFSVVGTHLAPGQVEKQRALQGPSLLIHTSGKGKLTATFPTSSQPSKGTQSDDGSGGGGSVSFDLDAPGKVFFIGADTRIDLCAAEGEKEKLGVFRAFLEVSGTDS</sequence>
<dbReference type="PRINTS" id="PR00714">
    <property type="entry name" value="MAN6PISMRASE"/>
</dbReference>
<evidence type="ECO:0000256" key="9">
    <source>
        <dbReference type="ARBA" id="ARBA00023235"/>
    </source>
</evidence>
<dbReference type="CDD" id="cd07011">
    <property type="entry name" value="cupin_PMI_type_I_N"/>
    <property type="match status" value="1"/>
</dbReference>
<dbReference type="EMBL" id="KZ819337">
    <property type="protein sequence ID" value="PWN18242.1"/>
    <property type="molecule type" value="Genomic_DNA"/>
</dbReference>
<dbReference type="GO" id="GO:0009298">
    <property type="term" value="P:GDP-mannose biosynthetic process"/>
    <property type="evidence" value="ECO:0007669"/>
    <property type="project" value="UniProtKB-UniPathway"/>
</dbReference>
<dbReference type="GO" id="GO:0005829">
    <property type="term" value="C:cytosol"/>
    <property type="evidence" value="ECO:0007669"/>
    <property type="project" value="TreeGrafter"/>
</dbReference>
<dbReference type="AlphaFoldDB" id="A0A316TYC9"/>
<dbReference type="InterPro" id="IPR014710">
    <property type="entry name" value="RmlC-like_jellyroll"/>
</dbReference>
<dbReference type="GO" id="GO:0004476">
    <property type="term" value="F:mannose-6-phosphate isomerase activity"/>
    <property type="evidence" value="ECO:0007669"/>
    <property type="project" value="UniProtKB-EC"/>
</dbReference>
<evidence type="ECO:0000256" key="3">
    <source>
        <dbReference type="ARBA" id="ARBA00004666"/>
    </source>
</evidence>
<name>A0A316TYC9_9BASI</name>
<evidence type="ECO:0000256" key="12">
    <source>
        <dbReference type="RuleBase" id="RU004248"/>
    </source>
</evidence>
<dbReference type="InterPro" id="IPR046458">
    <property type="entry name" value="PMI_typeI_hel"/>
</dbReference>
<evidence type="ECO:0000256" key="1">
    <source>
        <dbReference type="ARBA" id="ARBA00000757"/>
    </source>
</evidence>
<organism evidence="17 18">
    <name type="scientific">Pseudomicrostroma glucosiphilum</name>
    <dbReference type="NCBI Taxonomy" id="1684307"/>
    <lineage>
        <taxon>Eukaryota</taxon>
        <taxon>Fungi</taxon>
        <taxon>Dikarya</taxon>
        <taxon>Basidiomycota</taxon>
        <taxon>Ustilaginomycotina</taxon>
        <taxon>Exobasidiomycetes</taxon>
        <taxon>Microstromatales</taxon>
        <taxon>Microstromatales incertae sedis</taxon>
        <taxon>Pseudomicrostroma</taxon>
    </lineage>
</organism>
<dbReference type="GO" id="GO:0008270">
    <property type="term" value="F:zinc ion binding"/>
    <property type="evidence" value="ECO:0007669"/>
    <property type="project" value="InterPro"/>
</dbReference>
<comment type="similarity">
    <text evidence="4 11">Belongs to the mannose-6-phosphate isomerase type 1 family.</text>
</comment>
<dbReference type="InterPro" id="IPR001250">
    <property type="entry name" value="Man6P_Isoase-1"/>
</dbReference>
<evidence type="ECO:0000256" key="6">
    <source>
        <dbReference type="ARBA" id="ARBA00018236"/>
    </source>
</evidence>
<dbReference type="Pfam" id="PF20512">
    <property type="entry name" value="PMI_typeI_hel"/>
    <property type="match status" value="1"/>
</dbReference>
<keyword evidence="9 10" id="KW-0413">Isomerase</keyword>
<dbReference type="PROSITE" id="PS00965">
    <property type="entry name" value="PMI_I_1"/>
    <property type="match status" value="1"/>
</dbReference>
<evidence type="ECO:0000259" key="16">
    <source>
        <dbReference type="Pfam" id="PF20512"/>
    </source>
</evidence>
<dbReference type="FunFam" id="1.10.441.10:FF:000001">
    <property type="entry name" value="Mannose-6-phosphate isomerase"/>
    <property type="match status" value="1"/>
</dbReference>
<evidence type="ECO:0000259" key="15">
    <source>
        <dbReference type="Pfam" id="PF20511"/>
    </source>
</evidence>
<dbReference type="NCBIfam" id="TIGR00218">
    <property type="entry name" value="manA"/>
    <property type="match status" value="1"/>
</dbReference>
<feature type="region of interest" description="Disordered" evidence="13">
    <location>
        <begin position="455"/>
        <end position="480"/>
    </location>
</feature>
<dbReference type="PANTHER" id="PTHR10309">
    <property type="entry name" value="MANNOSE-6-PHOSPHATE ISOMERASE"/>
    <property type="match status" value="1"/>
</dbReference>
<comment type="pathway">
    <text evidence="3 12">Nucleotide-sugar biosynthesis; GDP-alpha-D-mannose biosynthesis; alpha-D-mannose 1-phosphate from D-fructose 6-phosphate: step 1/2.</text>
</comment>
<proteinExistence type="inferred from homology"/>
<dbReference type="UniPathway" id="UPA00126">
    <property type="reaction ID" value="UER00423"/>
</dbReference>
<dbReference type="EC" id="5.3.1.8" evidence="5 10"/>
<evidence type="ECO:0000256" key="7">
    <source>
        <dbReference type="ARBA" id="ARBA00022723"/>
    </source>
</evidence>
<dbReference type="Proteomes" id="UP000245942">
    <property type="component" value="Unassembled WGS sequence"/>
</dbReference>
<dbReference type="PANTHER" id="PTHR10309:SF0">
    <property type="entry name" value="MANNOSE-6-PHOSPHATE ISOMERASE"/>
    <property type="match status" value="1"/>
</dbReference>
<dbReference type="GeneID" id="37017271"/>
<dbReference type="InterPro" id="IPR016305">
    <property type="entry name" value="Mannose-6-P_Isomerase"/>
</dbReference>
<feature type="compositionally biased region" description="Low complexity" evidence="13">
    <location>
        <begin position="84"/>
        <end position="93"/>
    </location>
</feature>
<feature type="region of interest" description="Disordered" evidence="13">
    <location>
        <begin position="74"/>
        <end position="93"/>
    </location>
</feature>
<keyword evidence="7" id="KW-0479">Metal-binding</keyword>
<dbReference type="Pfam" id="PF01238">
    <property type="entry name" value="PMI_typeI_C"/>
    <property type="match status" value="1"/>
</dbReference>
<feature type="domain" description="Phosphomannose isomerase type I catalytic" evidence="15">
    <location>
        <begin position="22"/>
        <end position="200"/>
    </location>
</feature>
<evidence type="ECO:0000256" key="5">
    <source>
        <dbReference type="ARBA" id="ARBA00011956"/>
    </source>
</evidence>
<feature type="domain" description="Phosphomannose isomerase type I helical insertion" evidence="16">
    <location>
        <begin position="234"/>
        <end position="312"/>
    </location>
</feature>
<evidence type="ECO:0000313" key="18">
    <source>
        <dbReference type="Proteomes" id="UP000245942"/>
    </source>
</evidence>
<dbReference type="InterPro" id="IPR046457">
    <property type="entry name" value="PMI_typeI_cat"/>
</dbReference>
<dbReference type="SUPFAM" id="SSF51182">
    <property type="entry name" value="RmlC-like cupins"/>
    <property type="match status" value="1"/>
</dbReference>
<comment type="function">
    <text evidence="2">Involved in the synthesis of the GDP-mannose and dolichol-phosphate-mannose required for a number of critical mannosyl transfer reactions.</text>
</comment>
<protein>
    <recommendedName>
        <fullName evidence="6 10">Mannose-6-phosphate isomerase</fullName>
        <ecNumber evidence="5 10">5.3.1.8</ecNumber>
    </recommendedName>
</protein>
<dbReference type="Gene3D" id="1.10.441.10">
    <property type="entry name" value="Phosphomannose Isomerase, domain 2"/>
    <property type="match status" value="1"/>
</dbReference>
<evidence type="ECO:0000256" key="13">
    <source>
        <dbReference type="SAM" id="MobiDB-lite"/>
    </source>
</evidence>
<evidence type="ECO:0000313" key="17">
    <source>
        <dbReference type="EMBL" id="PWN18242.1"/>
    </source>
</evidence>
<dbReference type="Pfam" id="PF20511">
    <property type="entry name" value="PMI_typeI_cat"/>
    <property type="match status" value="1"/>
</dbReference>
<dbReference type="GO" id="GO:0005975">
    <property type="term" value="P:carbohydrate metabolic process"/>
    <property type="evidence" value="ECO:0007669"/>
    <property type="project" value="InterPro"/>
</dbReference>
<accession>A0A316TYC9</accession>
<dbReference type="PROSITE" id="PS00966">
    <property type="entry name" value="PMI_I_2"/>
    <property type="match status" value="1"/>
</dbReference>
<evidence type="ECO:0000259" key="14">
    <source>
        <dbReference type="Pfam" id="PF01238"/>
    </source>
</evidence>
<dbReference type="InterPro" id="IPR018050">
    <property type="entry name" value="Pmannose_isomerase-type1_CS"/>
</dbReference>
<keyword evidence="18" id="KW-1185">Reference proteome</keyword>
<comment type="catalytic activity">
    <reaction evidence="1 10">
        <text>D-mannose 6-phosphate = D-fructose 6-phosphate</text>
        <dbReference type="Rhea" id="RHEA:12356"/>
        <dbReference type="ChEBI" id="CHEBI:58735"/>
        <dbReference type="ChEBI" id="CHEBI:61527"/>
        <dbReference type="EC" id="5.3.1.8"/>
    </reaction>
</comment>
<evidence type="ECO:0000256" key="10">
    <source>
        <dbReference type="RuleBase" id="RU000611"/>
    </source>
</evidence>
<dbReference type="OrthoDB" id="6605218at2759"/>